<dbReference type="CDD" id="cd12913">
    <property type="entry name" value="PDC1_MCP_like"/>
    <property type="match status" value="1"/>
</dbReference>
<dbReference type="AlphaFoldDB" id="A0A4R1QU43"/>
<comment type="similarity">
    <text evidence="2">Belongs to the methyl-accepting chemotaxis (MCP) protein family.</text>
</comment>
<dbReference type="PANTHER" id="PTHR32089:SF112">
    <property type="entry name" value="LYSOZYME-LIKE PROTEIN-RELATED"/>
    <property type="match status" value="1"/>
</dbReference>
<evidence type="ECO:0000256" key="2">
    <source>
        <dbReference type="ARBA" id="ARBA00029447"/>
    </source>
</evidence>
<dbReference type="Gene3D" id="1.10.287.950">
    <property type="entry name" value="Methyl-accepting chemotaxis protein"/>
    <property type="match status" value="1"/>
</dbReference>
<dbReference type="STRING" id="1469948.GCA_000732725_01645"/>
<comment type="caution">
    <text evidence="6">The sequence shown here is derived from an EMBL/GenBank/DDBJ whole genome shotgun (WGS) entry which is preliminary data.</text>
</comment>
<evidence type="ECO:0000313" key="6">
    <source>
        <dbReference type="EMBL" id="TCL56663.1"/>
    </source>
</evidence>
<keyword evidence="1 3" id="KW-0807">Transducer</keyword>
<feature type="domain" description="Methyl-accepting transducer" evidence="5">
    <location>
        <begin position="414"/>
        <end position="570"/>
    </location>
</feature>
<dbReference type="GO" id="GO:0004888">
    <property type="term" value="F:transmembrane signaling receptor activity"/>
    <property type="evidence" value="ECO:0007669"/>
    <property type="project" value="InterPro"/>
</dbReference>
<evidence type="ECO:0000313" key="7">
    <source>
        <dbReference type="Proteomes" id="UP000295718"/>
    </source>
</evidence>
<dbReference type="EMBL" id="SLUO01000011">
    <property type="protein sequence ID" value="TCL56663.1"/>
    <property type="molecule type" value="Genomic_DNA"/>
</dbReference>
<accession>A0A4R1QU43</accession>
<dbReference type="PROSITE" id="PS50111">
    <property type="entry name" value="CHEMOTAXIS_TRANSDUC_2"/>
    <property type="match status" value="1"/>
</dbReference>
<keyword evidence="4" id="KW-0472">Membrane</keyword>
<evidence type="ECO:0000256" key="3">
    <source>
        <dbReference type="PROSITE-ProRule" id="PRU00284"/>
    </source>
</evidence>
<name>A0A4R1QU43_9FIRM</name>
<dbReference type="Gene3D" id="3.30.450.20">
    <property type="entry name" value="PAS domain"/>
    <property type="match status" value="1"/>
</dbReference>
<sequence>MKKISNKIVAAIMVCVVAGTLIVGYISAMSAREAISEQVNQNMQSLSAQYAYEMETSLAHYEGVAQTIGTYIGATLSYSKAKNVTMSVGYFQELDRYLQEVSIQNPDLLSVSAFVNPDLAKAIFGSWFKGVDKVDYDPYDAYTEYSNGEEAWKWHQEILQRGEPLWSEPYFNQRFQEEIISYYYPIIDKEEEVIIAIVGVDIPFEEFRNMGTAISDKEPGGTMLIDQSNRIIVGSGHPQGTSLKDGGYGELEAALIQQGSGFRSMEVEGHGFCFVGFERLKSGFTFVVYSPQSQAFTSVRNTTFTIAVVSAGVIVLAMILAVVVGNSISKPIYLVIEDLLLMESGNFTGVKHRKYLKNKDETGKLAKALEVIQISMGEMVGIVNENSSVVAELVRKLEKIVERLMDRVSDVTQVSQELSAGMEQTSATAQNLSNTSEYMKQHMEAMKEKNEEGTASVNGIAQRAGTLNEEFNEDAKSAKELTKDVVIDLQASIEESKKVEQIKMLTEGILKIANETNLLSLNASIEAARAGIHGSGFGVVAKEISRMAEESRYTAQRIQNITMEVIDAVERLGRSSEKAMNFINGYIIDGYGKMMEVSEQYRMDSLDIKEIFVGFSAVSNDILNETEILNQAFYELKRTTSDGTKGTGDLLGNADQMSEITELVQKQSKELAEVFAKLKKAIGKFTI</sequence>
<dbReference type="InterPro" id="IPR004089">
    <property type="entry name" value="MCPsignal_dom"/>
</dbReference>
<gene>
    <name evidence="6" type="ORF">EDD76_111157</name>
</gene>
<reference evidence="6 7" key="1">
    <citation type="submission" date="2019-03" db="EMBL/GenBank/DDBJ databases">
        <title>Genomic Encyclopedia of Type Strains, Phase IV (KMG-IV): sequencing the most valuable type-strain genomes for metagenomic binning, comparative biology and taxonomic classification.</title>
        <authorList>
            <person name="Goeker M."/>
        </authorList>
    </citation>
    <scope>NUCLEOTIDE SEQUENCE [LARGE SCALE GENOMIC DNA]</scope>
    <source>
        <strain evidence="6 7">DSM 100556</strain>
    </source>
</reference>
<evidence type="ECO:0000256" key="4">
    <source>
        <dbReference type="SAM" id="Phobius"/>
    </source>
</evidence>
<dbReference type="GO" id="GO:0016020">
    <property type="term" value="C:membrane"/>
    <property type="evidence" value="ECO:0007669"/>
    <property type="project" value="InterPro"/>
</dbReference>
<evidence type="ECO:0000259" key="5">
    <source>
        <dbReference type="PROSITE" id="PS50111"/>
    </source>
</evidence>
<dbReference type="Pfam" id="PF22673">
    <property type="entry name" value="MCP-like_PDC_1"/>
    <property type="match status" value="1"/>
</dbReference>
<evidence type="ECO:0000256" key="1">
    <source>
        <dbReference type="ARBA" id="ARBA00023224"/>
    </source>
</evidence>
<dbReference type="PANTHER" id="PTHR32089">
    <property type="entry name" value="METHYL-ACCEPTING CHEMOTAXIS PROTEIN MCPB"/>
    <property type="match status" value="1"/>
</dbReference>
<protein>
    <submittedName>
        <fullName evidence="6">Methyl-accepting chemotaxis protein</fullName>
    </submittedName>
</protein>
<dbReference type="InterPro" id="IPR004090">
    <property type="entry name" value="Chemotax_Me-accpt_rcpt"/>
</dbReference>
<dbReference type="Pfam" id="PF00015">
    <property type="entry name" value="MCPsignal"/>
    <property type="match status" value="1"/>
</dbReference>
<dbReference type="GO" id="GO:0007165">
    <property type="term" value="P:signal transduction"/>
    <property type="evidence" value="ECO:0007669"/>
    <property type="project" value="UniProtKB-KW"/>
</dbReference>
<keyword evidence="7" id="KW-1185">Reference proteome</keyword>
<dbReference type="RefSeq" id="WP_165919320.1">
    <property type="nucleotide sequence ID" value="NZ_JPNB01000001.1"/>
</dbReference>
<proteinExistence type="inferred from homology"/>
<dbReference type="GO" id="GO:0006935">
    <property type="term" value="P:chemotaxis"/>
    <property type="evidence" value="ECO:0007669"/>
    <property type="project" value="InterPro"/>
</dbReference>
<dbReference type="PRINTS" id="PR00260">
    <property type="entry name" value="CHEMTRNSDUCR"/>
</dbReference>
<keyword evidence="4" id="KW-0812">Transmembrane</keyword>
<dbReference type="SUPFAM" id="SSF58104">
    <property type="entry name" value="Methyl-accepting chemotaxis protein (MCP) signaling domain"/>
    <property type="match status" value="1"/>
</dbReference>
<dbReference type="Proteomes" id="UP000295718">
    <property type="component" value="Unassembled WGS sequence"/>
</dbReference>
<dbReference type="SMART" id="SM00283">
    <property type="entry name" value="MA"/>
    <property type="match status" value="1"/>
</dbReference>
<organism evidence="6 7">
    <name type="scientific">Kineothrix alysoides</name>
    <dbReference type="NCBI Taxonomy" id="1469948"/>
    <lineage>
        <taxon>Bacteria</taxon>
        <taxon>Bacillati</taxon>
        <taxon>Bacillota</taxon>
        <taxon>Clostridia</taxon>
        <taxon>Lachnospirales</taxon>
        <taxon>Lachnospiraceae</taxon>
        <taxon>Kineothrix</taxon>
    </lineage>
</organism>
<keyword evidence="4" id="KW-1133">Transmembrane helix</keyword>
<feature type="transmembrane region" description="Helical" evidence="4">
    <location>
        <begin position="304"/>
        <end position="324"/>
    </location>
</feature>